<accession>A0A7U2F5Q4</accession>
<name>A0A7U2F5Q4_PHANO</name>
<proteinExistence type="predicted"/>
<dbReference type="VEuPathDB" id="FungiDB:JI435_413160"/>
<dbReference type="AlphaFoldDB" id="A0A7U2F5Q4"/>
<dbReference type="EMBL" id="CP069031">
    <property type="protein sequence ID" value="QRC99234.1"/>
    <property type="molecule type" value="Genomic_DNA"/>
</dbReference>
<feature type="compositionally biased region" description="Basic and acidic residues" evidence="1">
    <location>
        <begin position="42"/>
        <end position="52"/>
    </location>
</feature>
<feature type="region of interest" description="Disordered" evidence="1">
    <location>
        <begin position="1"/>
        <end position="52"/>
    </location>
</feature>
<dbReference type="Proteomes" id="UP000663193">
    <property type="component" value="Chromosome 9"/>
</dbReference>
<protein>
    <submittedName>
        <fullName evidence="2">Uncharacterized protein</fullName>
    </submittedName>
</protein>
<gene>
    <name evidence="2" type="ORF">JI435_413160</name>
</gene>
<evidence type="ECO:0000313" key="2">
    <source>
        <dbReference type="EMBL" id="QRC99234.1"/>
    </source>
</evidence>
<organism evidence="2 3">
    <name type="scientific">Phaeosphaeria nodorum (strain SN15 / ATCC MYA-4574 / FGSC 10173)</name>
    <name type="common">Glume blotch fungus</name>
    <name type="synonym">Parastagonospora nodorum</name>
    <dbReference type="NCBI Taxonomy" id="321614"/>
    <lineage>
        <taxon>Eukaryota</taxon>
        <taxon>Fungi</taxon>
        <taxon>Dikarya</taxon>
        <taxon>Ascomycota</taxon>
        <taxon>Pezizomycotina</taxon>
        <taxon>Dothideomycetes</taxon>
        <taxon>Pleosporomycetidae</taxon>
        <taxon>Pleosporales</taxon>
        <taxon>Pleosporineae</taxon>
        <taxon>Phaeosphaeriaceae</taxon>
        <taxon>Parastagonospora</taxon>
    </lineage>
</organism>
<reference evidence="3" key="1">
    <citation type="journal article" date="2021" name="BMC Genomics">
        <title>Chromosome-level genome assembly and manually-curated proteome of model necrotroph Parastagonospora nodorum Sn15 reveals a genome-wide trove of candidate effector homologs, and redundancy of virulence-related functions within an accessory chromosome.</title>
        <authorList>
            <person name="Bertazzoni S."/>
            <person name="Jones D.A.B."/>
            <person name="Phan H.T."/>
            <person name="Tan K.-C."/>
            <person name="Hane J.K."/>
        </authorList>
    </citation>
    <scope>NUCLEOTIDE SEQUENCE [LARGE SCALE GENOMIC DNA]</scope>
    <source>
        <strain evidence="3">SN15 / ATCC MYA-4574 / FGSC 10173)</strain>
    </source>
</reference>
<sequence>MAGRTDGSLTTIEVDDTEQVGGSGRHVEEDGTAGDTRGNSRTKRETLRSWRL</sequence>
<evidence type="ECO:0000313" key="3">
    <source>
        <dbReference type="Proteomes" id="UP000663193"/>
    </source>
</evidence>
<evidence type="ECO:0000256" key="1">
    <source>
        <dbReference type="SAM" id="MobiDB-lite"/>
    </source>
</evidence>
<keyword evidence="3" id="KW-1185">Reference proteome</keyword>